<proteinExistence type="predicted"/>
<keyword evidence="5" id="KW-1185">Reference proteome</keyword>
<evidence type="ECO:0000259" key="3">
    <source>
        <dbReference type="Pfam" id="PF15235"/>
    </source>
</evidence>
<dbReference type="InterPro" id="IPR032745">
    <property type="entry name" value="GRIN_C"/>
</dbReference>
<feature type="region of interest" description="Disordered" evidence="2">
    <location>
        <begin position="316"/>
        <end position="385"/>
    </location>
</feature>
<dbReference type="Proteomes" id="UP000472263">
    <property type="component" value="Chromosome 18"/>
</dbReference>
<feature type="compositionally biased region" description="Polar residues" evidence="2">
    <location>
        <begin position="7"/>
        <end position="25"/>
    </location>
</feature>
<feature type="compositionally biased region" description="Polar residues" evidence="2">
    <location>
        <begin position="133"/>
        <end position="142"/>
    </location>
</feature>
<evidence type="ECO:0000256" key="2">
    <source>
        <dbReference type="SAM" id="MobiDB-lite"/>
    </source>
</evidence>
<dbReference type="GO" id="GO:0031175">
    <property type="term" value="P:neuron projection development"/>
    <property type="evidence" value="ECO:0007669"/>
    <property type="project" value="TreeGrafter"/>
</dbReference>
<feature type="region of interest" description="Disordered" evidence="2">
    <location>
        <begin position="1"/>
        <end position="52"/>
    </location>
</feature>
<sequence>MDPLTPLATSSPKTRTTVPLTTRGGSTPAVRDVAMETNPSCTPHNSNDLTRGLTFDSITKTTAKAEAAVEDNSKQKTTAVGGPAVSQGAEQGGDVRYQGNGRSLDNTGQSQGDTRTPGSCHLEDANAIAAGNNFPQSCVTSAESRKECDRGKQKDRPGSSPSLPDSQSTSLQSPSTPLHPLPPPSNHAGSSRSFREAATMTDPSESICERGAEQREVGVQADVEMVDRSASTSPSLHSNGGLTSPLIGSPSCQSGTLTSPTVPSLCCVPIGQPPFQHVCKIDIEMRSQSLLPSVVTDKASSLPACLRTYTFEQSPAPAFGPRLGQTRDGDASAESIWEDEEEGESGEKRPAQARKEDDSEEDKQGKEEVQKTDVEKPQDVEWDEQGMTWEVYGASVDLESLGTAIQSHLQSKIEEQEKRIRTLRRSICSDSGLKGNKIRHSSLDRHTGCCGASNPRPSSYRTVSLTSVRHIPRRRCPVSWTTTPAAVLGALTTDDAK</sequence>
<feature type="region of interest" description="Disordered" evidence="2">
    <location>
        <begin position="66"/>
        <end position="216"/>
    </location>
</feature>
<reference evidence="4" key="2">
    <citation type="submission" date="2025-08" db="UniProtKB">
        <authorList>
            <consortium name="Ensembl"/>
        </authorList>
    </citation>
    <scope>IDENTIFICATION</scope>
</reference>
<dbReference type="PANTHER" id="PTHR15718:SF3">
    <property type="entry name" value="G PROTEIN-REGULATED INDUCER OF NEURITE OUTGROWTH C-TERMINAL DOMAIN-CONTAINING PROTEIN"/>
    <property type="match status" value="1"/>
</dbReference>
<accession>A0A667Z1C2</accession>
<dbReference type="GeneTree" id="ENSGT00570000079168"/>
<dbReference type="InterPro" id="IPR026646">
    <property type="entry name" value="GPRIN2-like/GPRIN3"/>
</dbReference>
<dbReference type="Pfam" id="PF15235">
    <property type="entry name" value="GRIN_C"/>
    <property type="match status" value="1"/>
</dbReference>
<comment type="function">
    <text evidence="1">May be involved in neurite outgrowth.</text>
</comment>
<name>A0A667Z1C2_9TELE</name>
<evidence type="ECO:0000256" key="1">
    <source>
        <dbReference type="ARBA" id="ARBA00002358"/>
    </source>
</evidence>
<evidence type="ECO:0000313" key="4">
    <source>
        <dbReference type="Ensembl" id="ENSMMDP00005033932.1"/>
    </source>
</evidence>
<dbReference type="AlphaFoldDB" id="A0A667Z1C2"/>
<feature type="compositionally biased region" description="Basic and acidic residues" evidence="2">
    <location>
        <begin position="143"/>
        <end position="157"/>
    </location>
</feature>
<dbReference type="GO" id="GO:0005886">
    <property type="term" value="C:plasma membrane"/>
    <property type="evidence" value="ECO:0007669"/>
    <property type="project" value="TreeGrafter"/>
</dbReference>
<evidence type="ECO:0000313" key="5">
    <source>
        <dbReference type="Proteomes" id="UP000472263"/>
    </source>
</evidence>
<organism evidence="4 5">
    <name type="scientific">Myripristis murdjan</name>
    <name type="common">pinecone soldierfish</name>
    <dbReference type="NCBI Taxonomy" id="586833"/>
    <lineage>
        <taxon>Eukaryota</taxon>
        <taxon>Metazoa</taxon>
        <taxon>Chordata</taxon>
        <taxon>Craniata</taxon>
        <taxon>Vertebrata</taxon>
        <taxon>Euteleostomi</taxon>
        <taxon>Actinopterygii</taxon>
        <taxon>Neopterygii</taxon>
        <taxon>Teleostei</taxon>
        <taxon>Neoteleostei</taxon>
        <taxon>Acanthomorphata</taxon>
        <taxon>Holocentriformes</taxon>
        <taxon>Holocentridae</taxon>
        <taxon>Myripristis</taxon>
    </lineage>
</organism>
<feature type="compositionally biased region" description="Polar residues" evidence="2">
    <location>
        <begin position="37"/>
        <end position="49"/>
    </location>
</feature>
<protein>
    <recommendedName>
        <fullName evidence="3">G protein-regulated inducer of neurite outgrowth C-terminal domain-containing protein</fullName>
    </recommendedName>
</protein>
<reference evidence="4" key="1">
    <citation type="submission" date="2019-06" db="EMBL/GenBank/DDBJ databases">
        <authorList>
            <consortium name="Wellcome Sanger Institute Data Sharing"/>
        </authorList>
    </citation>
    <scope>NUCLEOTIDE SEQUENCE [LARGE SCALE GENOMIC DNA]</scope>
</reference>
<reference evidence="4" key="3">
    <citation type="submission" date="2025-09" db="UniProtKB">
        <authorList>
            <consortium name="Ensembl"/>
        </authorList>
    </citation>
    <scope>IDENTIFICATION</scope>
</reference>
<feature type="compositionally biased region" description="Basic and acidic residues" evidence="2">
    <location>
        <begin position="207"/>
        <end position="216"/>
    </location>
</feature>
<dbReference type="InParanoid" id="A0A667Z1C2"/>
<dbReference type="PANTHER" id="PTHR15718">
    <property type="entry name" value="G PROTEIN-REGULATED INDUCER OF NEURITE OUTGROWTH C-TERMINAL DOMAIN-CONTAINING PROTEIN"/>
    <property type="match status" value="1"/>
</dbReference>
<feature type="domain" description="G protein-regulated inducer of neurite outgrowth C-terminal" evidence="3">
    <location>
        <begin position="346"/>
        <end position="439"/>
    </location>
</feature>
<feature type="compositionally biased region" description="Polar residues" evidence="2">
    <location>
        <begin position="100"/>
        <end position="117"/>
    </location>
</feature>
<feature type="compositionally biased region" description="Low complexity" evidence="2">
    <location>
        <begin position="158"/>
        <end position="176"/>
    </location>
</feature>
<feature type="compositionally biased region" description="Basic and acidic residues" evidence="2">
    <location>
        <begin position="345"/>
        <end position="379"/>
    </location>
</feature>
<dbReference type="Ensembl" id="ENSMMDT00005034676.1">
    <property type="protein sequence ID" value="ENSMMDP00005033932.1"/>
    <property type="gene ID" value="ENSMMDG00005015967.1"/>
</dbReference>